<dbReference type="PROSITE" id="PS50956">
    <property type="entry name" value="HTH_ASNC_2"/>
    <property type="match status" value="1"/>
</dbReference>
<keyword evidence="1" id="KW-0805">Transcription regulation</keyword>
<sequence length="165" mass="18972">MAKELKMDDIDHKILDMLVENTRIPYTDIAKKLYISAGTVHIRVKKMEEIGIIKGSSLIVDWKKLGYTFTAYVGLLINNTSQIKFILERLKQIPNVTVAHVTSGRFNIYCKIRSRSTTHAKNIIFSIDEIDGVYRSESMISLEESISDKQRLMHSIFTDKNQSNF</sequence>
<evidence type="ECO:0000256" key="3">
    <source>
        <dbReference type="ARBA" id="ARBA00023163"/>
    </source>
</evidence>
<reference evidence="5" key="1">
    <citation type="submission" date="2018-05" db="EMBL/GenBank/DDBJ databases">
        <authorList>
            <person name="Lanie J.A."/>
            <person name="Ng W.-L."/>
            <person name="Kazmierczak K.M."/>
            <person name="Andrzejewski T.M."/>
            <person name="Davidsen T.M."/>
            <person name="Wayne K.J."/>
            <person name="Tettelin H."/>
            <person name="Glass J.I."/>
            <person name="Rusch D."/>
            <person name="Podicherti R."/>
            <person name="Tsui H.-C.T."/>
            <person name="Winkler M.E."/>
        </authorList>
    </citation>
    <scope>NUCLEOTIDE SEQUENCE</scope>
</reference>
<keyword evidence="2" id="KW-0238">DNA-binding</keyword>
<dbReference type="GO" id="GO:0043565">
    <property type="term" value="F:sequence-specific DNA binding"/>
    <property type="evidence" value="ECO:0007669"/>
    <property type="project" value="InterPro"/>
</dbReference>
<dbReference type="PRINTS" id="PR00033">
    <property type="entry name" value="HTHASNC"/>
</dbReference>
<protein>
    <recommendedName>
        <fullName evidence="4">HTH asnC-type domain-containing protein</fullName>
    </recommendedName>
</protein>
<dbReference type="EMBL" id="UINC01033914">
    <property type="protein sequence ID" value="SVB23937.1"/>
    <property type="molecule type" value="Genomic_DNA"/>
</dbReference>
<dbReference type="InterPro" id="IPR036390">
    <property type="entry name" value="WH_DNA-bd_sf"/>
</dbReference>
<evidence type="ECO:0000259" key="4">
    <source>
        <dbReference type="PROSITE" id="PS50956"/>
    </source>
</evidence>
<dbReference type="SMART" id="SM00344">
    <property type="entry name" value="HTH_ASNC"/>
    <property type="match status" value="1"/>
</dbReference>
<dbReference type="Pfam" id="PF01037">
    <property type="entry name" value="AsnC_trans_reg"/>
    <property type="match status" value="1"/>
</dbReference>
<dbReference type="InterPro" id="IPR011008">
    <property type="entry name" value="Dimeric_a/b-barrel"/>
</dbReference>
<dbReference type="PANTHER" id="PTHR30154">
    <property type="entry name" value="LEUCINE-RESPONSIVE REGULATORY PROTEIN"/>
    <property type="match status" value="1"/>
</dbReference>
<dbReference type="InterPro" id="IPR019887">
    <property type="entry name" value="Tscrpt_reg_AsnC/Lrp_C"/>
</dbReference>
<accession>A0A382CF42</accession>
<dbReference type="PANTHER" id="PTHR30154:SF34">
    <property type="entry name" value="TRANSCRIPTIONAL REGULATOR AZLB"/>
    <property type="match status" value="1"/>
</dbReference>
<dbReference type="Pfam" id="PF13412">
    <property type="entry name" value="HTH_24"/>
    <property type="match status" value="1"/>
</dbReference>
<evidence type="ECO:0000313" key="5">
    <source>
        <dbReference type="EMBL" id="SVB23937.1"/>
    </source>
</evidence>
<feature type="domain" description="HTH asnC-type" evidence="4">
    <location>
        <begin position="7"/>
        <end position="68"/>
    </location>
</feature>
<evidence type="ECO:0000256" key="1">
    <source>
        <dbReference type="ARBA" id="ARBA00023015"/>
    </source>
</evidence>
<dbReference type="SUPFAM" id="SSF46785">
    <property type="entry name" value="Winged helix' DNA-binding domain"/>
    <property type="match status" value="1"/>
</dbReference>
<dbReference type="InterPro" id="IPR036388">
    <property type="entry name" value="WH-like_DNA-bd_sf"/>
</dbReference>
<dbReference type="Gene3D" id="1.10.10.10">
    <property type="entry name" value="Winged helix-like DNA-binding domain superfamily/Winged helix DNA-binding domain"/>
    <property type="match status" value="1"/>
</dbReference>
<dbReference type="AlphaFoldDB" id="A0A382CF42"/>
<dbReference type="InterPro" id="IPR019888">
    <property type="entry name" value="Tscrpt_reg_AsnC-like"/>
</dbReference>
<dbReference type="Gene3D" id="3.30.70.920">
    <property type="match status" value="1"/>
</dbReference>
<gene>
    <name evidence="5" type="ORF">METZ01_LOCUS176791</name>
</gene>
<dbReference type="GO" id="GO:0043200">
    <property type="term" value="P:response to amino acid"/>
    <property type="evidence" value="ECO:0007669"/>
    <property type="project" value="TreeGrafter"/>
</dbReference>
<name>A0A382CF42_9ZZZZ</name>
<evidence type="ECO:0000256" key="2">
    <source>
        <dbReference type="ARBA" id="ARBA00023125"/>
    </source>
</evidence>
<dbReference type="InterPro" id="IPR000485">
    <property type="entry name" value="AsnC-type_HTH_dom"/>
</dbReference>
<proteinExistence type="predicted"/>
<dbReference type="SUPFAM" id="SSF54909">
    <property type="entry name" value="Dimeric alpha+beta barrel"/>
    <property type="match status" value="1"/>
</dbReference>
<dbReference type="GO" id="GO:0005829">
    <property type="term" value="C:cytosol"/>
    <property type="evidence" value="ECO:0007669"/>
    <property type="project" value="TreeGrafter"/>
</dbReference>
<keyword evidence="3" id="KW-0804">Transcription</keyword>
<organism evidence="5">
    <name type="scientific">marine metagenome</name>
    <dbReference type="NCBI Taxonomy" id="408172"/>
    <lineage>
        <taxon>unclassified sequences</taxon>
        <taxon>metagenomes</taxon>
        <taxon>ecological metagenomes</taxon>
    </lineage>
</organism>